<accession>A0ABT9C9L6</accession>
<evidence type="ECO:0000256" key="2">
    <source>
        <dbReference type="SAM" id="Phobius"/>
    </source>
</evidence>
<evidence type="ECO:0000313" key="3">
    <source>
        <dbReference type="EMBL" id="MDO7905955.1"/>
    </source>
</evidence>
<dbReference type="RefSeq" id="WP_305023143.1">
    <property type="nucleotide sequence ID" value="NZ_JAUQTB010000002.1"/>
</dbReference>
<gene>
    <name evidence="3" type="ORF">Q5741_05920</name>
</gene>
<reference evidence="3 4" key="1">
    <citation type="submission" date="2023-07" db="EMBL/GenBank/DDBJ databases">
        <title>Paenibacillus sp. JX-17 nov. isolated from soil.</title>
        <authorList>
            <person name="Wan Y."/>
            <person name="Liu B."/>
        </authorList>
    </citation>
    <scope>NUCLEOTIDE SEQUENCE [LARGE SCALE GENOMIC DNA]</scope>
    <source>
        <strain evidence="3 4">JX-17</strain>
    </source>
</reference>
<name>A0ABT9C9L6_9BACL</name>
<proteinExistence type="predicted"/>
<keyword evidence="2" id="KW-1133">Transmembrane helix</keyword>
<evidence type="ECO:0000256" key="1">
    <source>
        <dbReference type="SAM" id="MobiDB-lite"/>
    </source>
</evidence>
<organism evidence="3 4">
    <name type="scientific">Paenibacillus lacisoli</name>
    <dbReference type="NCBI Taxonomy" id="3064525"/>
    <lineage>
        <taxon>Bacteria</taxon>
        <taxon>Bacillati</taxon>
        <taxon>Bacillota</taxon>
        <taxon>Bacilli</taxon>
        <taxon>Bacillales</taxon>
        <taxon>Paenibacillaceae</taxon>
        <taxon>Paenibacillus</taxon>
    </lineage>
</organism>
<comment type="caution">
    <text evidence="3">The sequence shown here is derived from an EMBL/GenBank/DDBJ whole genome shotgun (WGS) entry which is preliminary data.</text>
</comment>
<feature type="transmembrane region" description="Helical" evidence="2">
    <location>
        <begin position="7"/>
        <end position="27"/>
    </location>
</feature>
<feature type="compositionally biased region" description="Polar residues" evidence="1">
    <location>
        <begin position="119"/>
        <end position="130"/>
    </location>
</feature>
<feature type="region of interest" description="Disordered" evidence="1">
    <location>
        <begin position="29"/>
        <end position="130"/>
    </location>
</feature>
<evidence type="ECO:0000313" key="4">
    <source>
        <dbReference type="Proteomes" id="UP001240171"/>
    </source>
</evidence>
<feature type="compositionally biased region" description="Polar residues" evidence="1">
    <location>
        <begin position="33"/>
        <end position="50"/>
    </location>
</feature>
<keyword evidence="2" id="KW-0812">Transmembrane</keyword>
<dbReference type="Proteomes" id="UP001240171">
    <property type="component" value="Unassembled WGS sequence"/>
</dbReference>
<keyword evidence="2" id="KW-0472">Membrane</keyword>
<feature type="compositionally biased region" description="Low complexity" evidence="1">
    <location>
        <begin position="85"/>
        <end position="118"/>
    </location>
</feature>
<dbReference type="EMBL" id="JAUQTB010000002">
    <property type="protein sequence ID" value="MDO7905955.1"/>
    <property type="molecule type" value="Genomic_DNA"/>
</dbReference>
<sequence>MSNNNKWTKWIVGLSSVAVFSGIVGWASKDQEAQNTTALNETTNGSETADSNNGSNGGSGRNGHGRLHSDFDDSVGSSGEDTGSSRDPFSSGSSSPDSSFGGSSNGSSDSGSDLGQGDPFSSGSMRTHGS</sequence>
<keyword evidence="4" id="KW-1185">Reference proteome</keyword>
<protein>
    <submittedName>
        <fullName evidence="3">Uncharacterized protein</fullName>
    </submittedName>
</protein>